<feature type="region of interest" description="Disordered" evidence="1">
    <location>
        <begin position="441"/>
        <end position="518"/>
    </location>
</feature>
<dbReference type="RefSeq" id="XP_012770272.1">
    <property type="nucleotide sequence ID" value="XM_012914818.1"/>
</dbReference>
<name>A0A061DBJ7_BABBI</name>
<dbReference type="Proteomes" id="UP000033188">
    <property type="component" value="Chromosome 5"/>
</dbReference>
<dbReference type="InterPro" id="IPR023696">
    <property type="entry name" value="Ureohydrolase_dom_sf"/>
</dbReference>
<dbReference type="Gene3D" id="1.25.40.20">
    <property type="entry name" value="Ankyrin repeat-containing domain"/>
    <property type="match status" value="1"/>
</dbReference>
<evidence type="ECO:0000313" key="3">
    <source>
        <dbReference type="EMBL" id="CDR98086.1"/>
    </source>
</evidence>
<dbReference type="Pfam" id="PF00850">
    <property type="entry name" value="Hist_deacetyl"/>
    <property type="match status" value="1"/>
</dbReference>
<feature type="compositionally biased region" description="Low complexity" evidence="1">
    <location>
        <begin position="441"/>
        <end position="454"/>
    </location>
</feature>
<evidence type="ECO:0000256" key="1">
    <source>
        <dbReference type="SAM" id="MobiDB-lite"/>
    </source>
</evidence>
<feature type="compositionally biased region" description="Polar residues" evidence="1">
    <location>
        <begin position="502"/>
        <end position="515"/>
    </location>
</feature>
<dbReference type="GO" id="GO:0004407">
    <property type="term" value="F:histone deacetylase activity"/>
    <property type="evidence" value="ECO:0007669"/>
    <property type="project" value="TreeGrafter"/>
</dbReference>
<organism evidence="3 4">
    <name type="scientific">Babesia bigemina</name>
    <dbReference type="NCBI Taxonomy" id="5866"/>
    <lineage>
        <taxon>Eukaryota</taxon>
        <taxon>Sar</taxon>
        <taxon>Alveolata</taxon>
        <taxon>Apicomplexa</taxon>
        <taxon>Aconoidasida</taxon>
        <taxon>Piroplasmida</taxon>
        <taxon>Babesiidae</taxon>
        <taxon>Babesia</taxon>
    </lineage>
</organism>
<dbReference type="GO" id="GO:0005737">
    <property type="term" value="C:cytoplasm"/>
    <property type="evidence" value="ECO:0007669"/>
    <property type="project" value="TreeGrafter"/>
</dbReference>
<feature type="region of interest" description="Disordered" evidence="1">
    <location>
        <begin position="319"/>
        <end position="371"/>
    </location>
</feature>
<dbReference type="STRING" id="5866.A0A061DBJ7"/>
<dbReference type="InterPro" id="IPR023801">
    <property type="entry name" value="His_deacetylse_dom"/>
</dbReference>
<keyword evidence="4" id="KW-1185">Reference proteome</keyword>
<feature type="domain" description="Histone deacetylase" evidence="2">
    <location>
        <begin position="1147"/>
        <end position="1503"/>
    </location>
</feature>
<dbReference type="GO" id="GO:0040029">
    <property type="term" value="P:epigenetic regulation of gene expression"/>
    <property type="evidence" value="ECO:0007669"/>
    <property type="project" value="TreeGrafter"/>
</dbReference>
<dbReference type="SUPFAM" id="SSF52768">
    <property type="entry name" value="Arginase/deacetylase"/>
    <property type="match status" value="1"/>
</dbReference>
<accession>A0A061DBJ7</accession>
<feature type="compositionally biased region" description="Polar residues" evidence="1">
    <location>
        <begin position="537"/>
        <end position="553"/>
    </location>
</feature>
<dbReference type="SUPFAM" id="SSF48403">
    <property type="entry name" value="Ankyrin repeat"/>
    <property type="match status" value="1"/>
</dbReference>
<gene>
    <name evidence="3" type="ORF">BBBOND_0405700</name>
</gene>
<sequence>MIPIEMDLGYRLMADENEDVPIFRAEIKPLIPERRATPGIHKCVMKNDFDALKRILASRRRESINDCDHFGRTPLHIAMQMANPKALYLLLYYPLVHHSKVFATQDWDHLLGHLGDRQSDDWDVDIAMGLDEKCDKMELDDSLHDTNTESTGPQSTRLAKDTGVDKFKAPSSGIRRKKVEWSQNEQCSNVNGTKIDGSWKMDTRLLRHWEDSPSSYNKSVFGFDRGSTIFGCGTKEVEALYEEHYKFLVGEPHNLEVAARNYSAIYAGLYASHPANLSHVMASMGEGVPNIHTTITFERSHANDRKSVAVTTHLADSYPCGAPDDVEQNDDAQEMKEHNTERSTGKGVDNRDSNAITGYSNSAQHSHSSLRPHLRDMVNATLTRRDCLPVPLATTDLLFTYDKTSPIHLLFSNIYIESYRNNIIKCFRILLHYFGKFSESTEGSGSHEGSLGEASSEENEVSETPIVPGTPTASSTELAAIERNTPQKHPENSEPSTHKRLNLTSCGVPSSSRNAFNGADTDEAVENHFKKAKTCKDTNSGSRGDGSTRNTVRMDTGESDGAVGNLIGKSQLSAVPTVTDTSKRVEYTKTAHATEYESSQWDSVDAVVTIDAVSECAVPLNEQKENLVPCSGNPTPIRDLVNRPNVTPNNFKGHPGINQTLCADVSEVDVDAMASTFKGIGDIRRGRRMIRHKNCSQIAVKPSEFPLVSKYVLGGHMDYKMQALNDIVCSSSLLTPTMPWETFLNQRDYTRSNLLHKVCQIRDADLIKWLIGCGCMPLVVNEVGDLPVHLAMDAKDPLCLVTMLHETLKALFYHKRYMTESKRNNEEGAHFLQDDQRNLCRRGLSFESFMKSIKFYKRSEGCETSVVVEAAQATSIMRASVDEKCHPRSEAPHVPINEASLLCTGEYGLLRDVEYFAIFEEMMKLIEQLTYRGIKAGAWEAIVAMYSYNEGLTFHVLASPQYMHRFIKLSIMIGNSKHFMDVASFIATTLVKADATESSVKSLESGYSTHGKTLNNVENVCNGAEAVGKVEVVPRSQKHVQSTNTTAVGRYKGCAFPSLSLKRAINSITMSVTDDPALYVTCPEATVTRRDVDSLLQNFRGHVPNQDTIADNKYTWVITHPTCLHHLALPEPTDAPNRRHRLIMSYPENPTRLEVIITNENGILRSDTLEHIKLLHSPPPATLADILRVHDWGYIDKLLNQVQTAQKRWMGNNYWPVLADGDTPATPHSWNSAMYAAGSVIAAVDAVCNGHCRNAFCAVRPPGHHLGTWGGAQSADFEDEDFAAGSQGFCLINNVAVGAAYAKYMYAKKGIRKIAIIDFDIHHGNGTHQIVLNIGPRNVRCRHGNNGVGNDSKASQYNHPHWFGWRDAHDREEVFFSSIHAYDGVFYPGTGRTCSKYKSSEPRIINVGIPEGTTSAEFKILFEGKILPYLLHFQPDLIFISAGFDGHYRDSVSSGFVRYNEKDFYWATERLVAVANTVCSGRVVSVLEGGYNTRLDTLSPFAKSVFEHVKALSNTHEGFVYPFMHSHRTVDMLLLPMLDDKSITPPQLTKSDADNLSIQRAMSKSAFITKATDQLLRKAYGMPRIKCTNGPPLFMTTPTHIMGLEAVAQTGNAFYSFYSKHFHSLFMADTYLGSREYVLSVLHNIPAIGHDVFTFDKCLGIRPLGNNAGGSLFSYSDESVTMSKIASAFIMQVANAGNDGRMDQRFTSNAWAMGIKMKSLERHATAAALLCGFFQKFEYLFKCECKLH</sequence>
<evidence type="ECO:0000259" key="2">
    <source>
        <dbReference type="Pfam" id="PF00850"/>
    </source>
</evidence>
<dbReference type="GO" id="GO:0000118">
    <property type="term" value="C:histone deacetylase complex"/>
    <property type="evidence" value="ECO:0007669"/>
    <property type="project" value="TreeGrafter"/>
</dbReference>
<dbReference type="VEuPathDB" id="PiroplasmaDB:BBBOND_0405700"/>
<proteinExistence type="predicted"/>
<dbReference type="InterPro" id="IPR002110">
    <property type="entry name" value="Ankyrin_rpt"/>
</dbReference>
<protein>
    <submittedName>
        <fullName evidence="3">Histone deacetylase, putative</fullName>
    </submittedName>
</protein>
<dbReference type="GeneID" id="24566627"/>
<dbReference type="OMA" id="THPTCLH"/>
<feature type="compositionally biased region" description="Polar residues" evidence="1">
    <location>
        <begin position="353"/>
        <end position="369"/>
    </location>
</feature>
<reference evidence="4" key="1">
    <citation type="journal article" date="2014" name="Nucleic Acids Res.">
        <title>The evolutionary dynamics of variant antigen genes in Babesia reveal a history of genomic innovation underlying host-parasite interaction.</title>
        <authorList>
            <person name="Jackson A.P."/>
            <person name="Otto T.D."/>
            <person name="Darby A."/>
            <person name="Ramaprasad A."/>
            <person name="Xia D."/>
            <person name="Echaide I.E."/>
            <person name="Farber M."/>
            <person name="Gahlot S."/>
            <person name="Gamble J."/>
            <person name="Gupta D."/>
            <person name="Gupta Y."/>
            <person name="Jackson L."/>
            <person name="Malandrin L."/>
            <person name="Malas T.B."/>
            <person name="Moussa E."/>
            <person name="Nair M."/>
            <person name="Reid A.J."/>
            <person name="Sanders M."/>
            <person name="Sharma J."/>
            <person name="Tracey A."/>
            <person name="Quail M.A."/>
            <person name="Weir W."/>
            <person name="Wastling J.M."/>
            <person name="Hall N."/>
            <person name="Willadsen P."/>
            <person name="Lingelbach K."/>
            <person name="Shiels B."/>
            <person name="Tait A."/>
            <person name="Berriman M."/>
            <person name="Allred D.R."/>
            <person name="Pain A."/>
        </authorList>
    </citation>
    <scope>NUCLEOTIDE SEQUENCE [LARGE SCALE GENOMIC DNA]</scope>
    <source>
        <strain evidence="4">Bond</strain>
    </source>
</reference>
<dbReference type="CDD" id="cd11599">
    <property type="entry name" value="HDAC_classII_2"/>
    <property type="match status" value="1"/>
</dbReference>
<feature type="region of interest" description="Disordered" evidence="1">
    <location>
        <begin position="533"/>
        <end position="563"/>
    </location>
</feature>
<evidence type="ECO:0000313" key="4">
    <source>
        <dbReference type="Proteomes" id="UP000033188"/>
    </source>
</evidence>
<dbReference type="KEGG" id="bbig:BBBOND_0405700"/>
<feature type="compositionally biased region" description="Basic and acidic residues" evidence="1">
    <location>
        <begin position="333"/>
        <end position="352"/>
    </location>
</feature>
<dbReference type="EMBL" id="LK391711">
    <property type="protein sequence ID" value="CDR98086.1"/>
    <property type="molecule type" value="Genomic_DNA"/>
</dbReference>
<dbReference type="PANTHER" id="PTHR10625:SF26">
    <property type="entry name" value="HISTONE DEACETYLASE DOMAIN-CONTAINING PROTEIN"/>
    <property type="match status" value="1"/>
</dbReference>
<dbReference type="Gene3D" id="3.40.800.20">
    <property type="entry name" value="Histone deacetylase domain"/>
    <property type="match status" value="1"/>
</dbReference>
<dbReference type="Pfam" id="PF13637">
    <property type="entry name" value="Ank_4"/>
    <property type="match status" value="1"/>
</dbReference>
<dbReference type="InterPro" id="IPR036770">
    <property type="entry name" value="Ankyrin_rpt-contain_sf"/>
</dbReference>
<dbReference type="OrthoDB" id="424012at2759"/>
<dbReference type="InterPro" id="IPR037138">
    <property type="entry name" value="His_deacetylse_dom_sf"/>
</dbReference>
<dbReference type="PANTHER" id="PTHR10625">
    <property type="entry name" value="HISTONE DEACETYLASE HDAC1-RELATED"/>
    <property type="match status" value="1"/>
</dbReference>